<evidence type="ECO:0000256" key="2">
    <source>
        <dbReference type="ARBA" id="ARBA00022840"/>
    </source>
</evidence>
<proteinExistence type="predicted"/>
<dbReference type="FunFam" id="3.50.7.10:FF:000066">
    <property type="match status" value="1"/>
</dbReference>
<keyword evidence="1" id="KW-0547">Nucleotide-binding</keyword>
<dbReference type="SUPFAM" id="SSF52029">
    <property type="entry name" value="GroEL apical domain-like"/>
    <property type="match status" value="1"/>
</dbReference>
<dbReference type="Gene3D" id="3.50.7.10">
    <property type="entry name" value="GroEL"/>
    <property type="match status" value="1"/>
</dbReference>
<evidence type="ECO:0000256" key="1">
    <source>
        <dbReference type="ARBA" id="ARBA00022741"/>
    </source>
</evidence>
<evidence type="ECO:0000256" key="3">
    <source>
        <dbReference type="ARBA" id="ARBA00023186"/>
    </source>
</evidence>
<dbReference type="GO" id="GO:0005524">
    <property type="term" value="F:ATP binding"/>
    <property type="evidence" value="ECO:0007669"/>
    <property type="project" value="UniProtKB-KW"/>
</dbReference>
<dbReference type="InterPro" id="IPR027409">
    <property type="entry name" value="GroEL-like_apical_dom_sf"/>
</dbReference>
<dbReference type="InterPro" id="IPR017998">
    <property type="entry name" value="Chaperone_TCP-1"/>
</dbReference>
<keyword evidence="4" id="KW-1185">Reference proteome</keyword>
<sequence>MVEIMEMQHRTDMDTELIRGLVLDHGARHPDMQKRVTNAYILTCNVSLEYEKT</sequence>
<dbReference type="WBParaSite" id="nRc.2.0.1.t37853-RA">
    <property type="protein sequence ID" value="nRc.2.0.1.t37853-RA"/>
    <property type="gene ID" value="nRc.2.0.1.g37853"/>
</dbReference>
<keyword evidence="3" id="KW-0143">Chaperone</keyword>
<protein>
    <submittedName>
        <fullName evidence="5">Uncharacterized protein</fullName>
    </submittedName>
</protein>
<dbReference type="GO" id="GO:0140662">
    <property type="term" value="F:ATP-dependent protein folding chaperone"/>
    <property type="evidence" value="ECO:0007669"/>
    <property type="project" value="InterPro"/>
</dbReference>
<name>A0A915KGA8_ROMCU</name>
<dbReference type="Proteomes" id="UP000887565">
    <property type="component" value="Unplaced"/>
</dbReference>
<dbReference type="InterPro" id="IPR002423">
    <property type="entry name" value="Cpn60/GroEL/TCP-1"/>
</dbReference>
<dbReference type="Gene3D" id="3.30.260.10">
    <property type="entry name" value="TCP-1-like chaperonin intermediate domain"/>
    <property type="match status" value="1"/>
</dbReference>
<evidence type="ECO:0000313" key="5">
    <source>
        <dbReference type="WBParaSite" id="nRc.2.0.1.t37853-RA"/>
    </source>
</evidence>
<dbReference type="PANTHER" id="PTHR11353">
    <property type="entry name" value="CHAPERONIN"/>
    <property type="match status" value="1"/>
</dbReference>
<dbReference type="Pfam" id="PF00118">
    <property type="entry name" value="Cpn60_TCP1"/>
    <property type="match status" value="1"/>
</dbReference>
<evidence type="ECO:0000313" key="4">
    <source>
        <dbReference type="Proteomes" id="UP000887565"/>
    </source>
</evidence>
<keyword evidence="2" id="KW-0067">ATP-binding</keyword>
<dbReference type="InterPro" id="IPR027410">
    <property type="entry name" value="TCP-1-like_intermed_sf"/>
</dbReference>
<dbReference type="AlphaFoldDB" id="A0A915KGA8"/>
<accession>A0A915KGA8</accession>
<organism evidence="4 5">
    <name type="scientific">Romanomermis culicivorax</name>
    <name type="common">Nematode worm</name>
    <dbReference type="NCBI Taxonomy" id="13658"/>
    <lineage>
        <taxon>Eukaryota</taxon>
        <taxon>Metazoa</taxon>
        <taxon>Ecdysozoa</taxon>
        <taxon>Nematoda</taxon>
        <taxon>Enoplea</taxon>
        <taxon>Dorylaimia</taxon>
        <taxon>Mermithida</taxon>
        <taxon>Mermithoidea</taxon>
        <taxon>Mermithidae</taxon>
        <taxon>Romanomermis</taxon>
    </lineage>
</organism>
<reference evidence="5" key="1">
    <citation type="submission" date="2022-11" db="UniProtKB">
        <authorList>
            <consortium name="WormBaseParasite"/>
        </authorList>
    </citation>
    <scope>IDENTIFICATION</scope>
</reference>